<feature type="chain" id="PRO_5046288849" evidence="3">
    <location>
        <begin position="32"/>
        <end position="636"/>
    </location>
</feature>
<keyword evidence="2" id="KW-0812">Transmembrane</keyword>
<evidence type="ECO:0000256" key="3">
    <source>
        <dbReference type="SAM" id="SignalP"/>
    </source>
</evidence>
<proteinExistence type="predicted"/>
<keyword evidence="2" id="KW-1133">Transmembrane helix</keyword>
<dbReference type="EMBL" id="CP097160">
    <property type="protein sequence ID" value="UQN14688.1"/>
    <property type="molecule type" value="Genomic_DNA"/>
</dbReference>
<name>A0ABY4MW83_9MICO</name>
<sequence>MTAQRLTRTTALGLLATVLATLILGPTPLAASAQSPVATGVNDFSFSSWHTDIYATIERGDFGGDVVRAEFTETITAEFPDFDQNRGIVRGIPVDMGGQTMRIEDVSVTDGDGNPVPYETEQEFGANDLVLVIGNEYVHGSTTYVIEYTLVNTLIERGDSSPYALFAPNLTPPQRSQSIDEFSAEVSLDPRLWDALQQQTSYDDSPGYDGLDANCYIGASFQNNYCDFSVEPGIDFVMITIDPVNLGDEDVTLDLRLDPSEVQLPNFLEKLTATQRLAFWLALGLLIVGIGLLVLLHRIRRPKPLMPIIPRYSSEISPLRAAVLLHGGRVPPDGPAFRAHVLDVAVRGGVQLEEDDQEKAKPLVRLRYAEPTEELPKQTQHFRHNVLNVKNEGDSTLLVQNSQKLATRWRSFANAAVKRVEEDGLTAVSRRVQWSKALVSVALWLYLAAVAFVIWQYAHVSEDLMWIPLCSTLLGVVALGAQLVVLTLNPRQLTESGREALTELYGVRDYLRLAEEDRLRALQGPETAERISGPGLDAATVLHVYERLLPFAVLFKMSKEWAQVIDLKYTEADTSPSYVSGHAAGIMWADQQLHTVTPSYSSPGSSDGSSYSGSSSSFSGGGSAGGGFGGGSVGGH</sequence>
<organism evidence="5">
    <name type="scientific">Gulosibacter sediminis</name>
    <dbReference type="NCBI Taxonomy" id="1729695"/>
    <lineage>
        <taxon>Bacteria</taxon>
        <taxon>Bacillati</taxon>
        <taxon>Actinomycetota</taxon>
        <taxon>Actinomycetes</taxon>
        <taxon>Micrococcales</taxon>
        <taxon>Microbacteriaceae</taxon>
        <taxon>Gulosibacter</taxon>
    </lineage>
</organism>
<feature type="transmembrane region" description="Helical" evidence="2">
    <location>
        <begin position="277"/>
        <end position="296"/>
    </location>
</feature>
<feature type="transmembrane region" description="Helical" evidence="2">
    <location>
        <begin position="464"/>
        <end position="488"/>
    </location>
</feature>
<protein>
    <submittedName>
        <fullName evidence="5">DUF2207 domain-containing protein</fullName>
    </submittedName>
</protein>
<evidence type="ECO:0000259" key="4">
    <source>
        <dbReference type="Pfam" id="PF20990"/>
    </source>
</evidence>
<feature type="region of interest" description="Disordered" evidence="1">
    <location>
        <begin position="597"/>
        <end position="636"/>
    </location>
</feature>
<feature type="transmembrane region" description="Helical" evidence="2">
    <location>
        <begin position="437"/>
        <end position="458"/>
    </location>
</feature>
<keyword evidence="2" id="KW-0472">Membrane</keyword>
<gene>
    <name evidence="5" type="ORF">M3M28_11695</name>
</gene>
<dbReference type="InterPro" id="IPR048389">
    <property type="entry name" value="YciQ-like_C"/>
</dbReference>
<evidence type="ECO:0000313" key="5">
    <source>
        <dbReference type="EMBL" id="UQN14688.1"/>
    </source>
</evidence>
<evidence type="ECO:0000256" key="1">
    <source>
        <dbReference type="SAM" id="MobiDB-lite"/>
    </source>
</evidence>
<dbReference type="Pfam" id="PF20990">
    <property type="entry name" value="DUF2207_C"/>
    <property type="match status" value="1"/>
</dbReference>
<accession>A0ABY4MW83</accession>
<keyword evidence="3" id="KW-0732">Signal</keyword>
<feature type="signal peptide" evidence="3">
    <location>
        <begin position="1"/>
        <end position="31"/>
    </location>
</feature>
<reference evidence="5" key="1">
    <citation type="submission" date="2022-05" db="EMBL/GenBank/DDBJ databases">
        <title>Complete genome sequence of toluene-degrading Gulosibacter sediminis strain ACHW.36C.</title>
        <authorList>
            <person name="Wai A.C."/>
            <person name="Lai G.K."/>
            <person name="Griffin S.D."/>
            <person name="Leung F.C."/>
        </authorList>
    </citation>
    <scope>NUCLEOTIDE SEQUENCE [LARGE SCALE GENOMIC DNA]</scope>
    <source>
        <strain evidence="5">ACHW.36C</strain>
    </source>
</reference>
<evidence type="ECO:0000256" key="2">
    <source>
        <dbReference type="SAM" id="Phobius"/>
    </source>
</evidence>
<feature type="domain" description="Predicted membrane protein YciQ-like C-terminal" evidence="4">
    <location>
        <begin position="311"/>
        <end position="563"/>
    </location>
</feature>
<feature type="compositionally biased region" description="Gly residues" evidence="1">
    <location>
        <begin position="619"/>
        <end position="636"/>
    </location>
</feature>
<feature type="compositionally biased region" description="Low complexity" evidence="1">
    <location>
        <begin position="599"/>
        <end position="618"/>
    </location>
</feature>